<dbReference type="PROSITE" id="PS50181">
    <property type="entry name" value="FBOX"/>
    <property type="match status" value="1"/>
</dbReference>
<reference evidence="3 4" key="1">
    <citation type="submission" date="2015-04" db="EMBL/GenBank/DDBJ databases">
        <authorList>
            <person name="Heijne W.H."/>
            <person name="Fedorova N.D."/>
            <person name="Nierman W.C."/>
            <person name="Vollebregt A.W."/>
            <person name="Zhao Z."/>
            <person name="Wu L."/>
            <person name="Kumar M."/>
            <person name="Stam H."/>
            <person name="van den Berg M.A."/>
            <person name="Pel H.J."/>
        </authorList>
    </citation>
    <scope>NUCLEOTIDE SEQUENCE [LARGE SCALE GENOMIC DNA]</scope>
    <source>
        <strain evidence="3 4">CBS 393.64</strain>
    </source>
</reference>
<gene>
    <name evidence="3" type="ORF">T310_7168</name>
</gene>
<sequence length="491" mass="55421">MSASPGEKKGLSAWLRPKKSRQKLRKRGAASLTSASSTSLASTYTNAGHAAYDADAPPLPMAPLQAHREKYRQAHAQLDSQLGENRDYTAMLHALGLQEPFDSGPSAPADEDSRPRGERAIASLPKHLWHRIADYLNPQDAASLALASRTLYRRLGTRPFAVLNRPENYEYKLGFLVYLDRSLPHHLLCIPCAQYHRRTQEGNEQLQPAHVLNPLFNCPNARNMLRPPPRLRIAHGRVLPFTFVQLVMRAHRFSPSYGLSPEALARRWRRDGWSFNTRYHIHDGRLLMRVISSTFAPPGLTPSAQRMLLFSREDYWPFFSVCAHWRDGELMSVCKCALSHVPQPRETAGFQNVEARFKDALKGRSYDPNAVASLCGHCQPMRRCPECPTEYLVEIKLTEDRSDPKSIHFRHAIVVTRWSDLGDGTTPFASREWAACTGTNRERYDSFAALGKRAISGIFESAFTTDTIPGRRILSMNPTGKKGGEDDDDWY</sequence>
<proteinExistence type="predicted"/>
<dbReference type="RefSeq" id="XP_013325492.1">
    <property type="nucleotide sequence ID" value="XM_013470038.1"/>
</dbReference>
<evidence type="ECO:0000259" key="2">
    <source>
        <dbReference type="PROSITE" id="PS50181"/>
    </source>
</evidence>
<dbReference type="CDD" id="cd09917">
    <property type="entry name" value="F-box_SF"/>
    <property type="match status" value="1"/>
</dbReference>
<feature type="compositionally biased region" description="Basic residues" evidence="1">
    <location>
        <begin position="16"/>
        <end position="28"/>
    </location>
</feature>
<protein>
    <recommendedName>
        <fullName evidence="2">F-box domain-containing protein</fullName>
    </recommendedName>
</protein>
<dbReference type="OrthoDB" id="3912356at2759"/>
<organism evidence="3 4">
    <name type="scientific">Rasamsonia emersonii (strain ATCC 16479 / CBS 393.64 / IMI 116815)</name>
    <dbReference type="NCBI Taxonomy" id="1408163"/>
    <lineage>
        <taxon>Eukaryota</taxon>
        <taxon>Fungi</taxon>
        <taxon>Dikarya</taxon>
        <taxon>Ascomycota</taxon>
        <taxon>Pezizomycotina</taxon>
        <taxon>Eurotiomycetes</taxon>
        <taxon>Eurotiomycetidae</taxon>
        <taxon>Eurotiales</taxon>
        <taxon>Trichocomaceae</taxon>
        <taxon>Rasamsonia</taxon>
    </lineage>
</organism>
<feature type="compositionally biased region" description="Basic and acidic residues" evidence="1">
    <location>
        <begin position="1"/>
        <end position="10"/>
    </location>
</feature>
<feature type="compositionally biased region" description="Low complexity" evidence="1">
    <location>
        <begin position="29"/>
        <end position="39"/>
    </location>
</feature>
<evidence type="ECO:0000313" key="4">
    <source>
        <dbReference type="Proteomes" id="UP000053958"/>
    </source>
</evidence>
<dbReference type="STRING" id="1408163.A0A0F4YL94"/>
<dbReference type="InterPro" id="IPR001810">
    <property type="entry name" value="F-box_dom"/>
</dbReference>
<accession>A0A0F4YL94</accession>
<feature type="region of interest" description="Disordered" evidence="1">
    <location>
        <begin position="1"/>
        <end position="39"/>
    </location>
</feature>
<dbReference type="InterPro" id="IPR036047">
    <property type="entry name" value="F-box-like_dom_sf"/>
</dbReference>
<keyword evidence="4" id="KW-1185">Reference proteome</keyword>
<name>A0A0F4YL94_RASE3</name>
<feature type="region of interest" description="Disordered" evidence="1">
    <location>
        <begin position="472"/>
        <end position="491"/>
    </location>
</feature>
<feature type="region of interest" description="Disordered" evidence="1">
    <location>
        <begin position="98"/>
        <end position="117"/>
    </location>
</feature>
<dbReference type="Proteomes" id="UP000053958">
    <property type="component" value="Unassembled WGS sequence"/>
</dbReference>
<evidence type="ECO:0000256" key="1">
    <source>
        <dbReference type="SAM" id="MobiDB-lite"/>
    </source>
</evidence>
<dbReference type="AlphaFoldDB" id="A0A0F4YL94"/>
<comment type="caution">
    <text evidence="3">The sequence shown here is derived from an EMBL/GenBank/DDBJ whole genome shotgun (WGS) entry which is preliminary data.</text>
</comment>
<dbReference type="SUPFAM" id="SSF81383">
    <property type="entry name" value="F-box domain"/>
    <property type="match status" value="1"/>
</dbReference>
<dbReference type="EMBL" id="LASV01000407">
    <property type="protein sequence ID" value="KKA18880.1"/>
    <property type="molecule type" value="Genomic_DNA"/>
</dbReference>
<feature type="domain" description="F-box" evidence="2">
    <location>
        <begin position="118"/>
        <end position="163"/>
    </location>
</feature>
<dbReference type="GeneID" id="25319444"/>
<evidence type="ECO:0000313" key="3">
    <source>
        <dbReference type="EMBL" id="KKA18880.1"/>
    </source>
</evidence>